<keyword evidence="2" id="KW-1185">Reference proteome</keyword>
<dbReference type="EMBL" id="VNHY01000001">
    <property type="protein sequence ID" value="TYP94829.1"/>
    <property type="molecule type" value="Genomic_DNA"/>
</dbReference>
<evidence type="ECO:0000313" key="1">
    <source>
        <dbReference type="EMBL" id="TYP94829.1"/>
    </source>
</evidence>
<gene>
    <name evidence="1" type="ORF">LX73_0118</name>
</gene>
<comment type="caution">
    <text evidence="1">The sequence shown here is derived from an EMBL/GenBank/DDBJ whole genome shotgun (WGS) entry which is preliminary data.</text>
</comment>
<organism evidence="1 2">
    <name type="scientific">Fodinibius salinus</name>
    <dbReference type="NCBI Taxonomy" id="860790"/>
    <lineage>
        <taxon>Bacteria</taxon>
        <taxon>Pseudomonadati</taxon>
        <taxon>Balneolota</taxon>
        <taxon>Balneolia</taxon>
        <taxon>Balneolales</taxon>
        <taxon>Balneolaceae</taxon>
        <taxon>Fodinibius</taxon>
    </lineage>
</organism>
<accession>A0A5D3YP74</accession>
<protein>
    <submittedName>
        <fullName evidence="1">Uncharacterized protein</fullName>
    </submittedName>
</protein>
<dbReference type="Proteomes" id="UP000324595">
    <property type="component" value="Unassembled WGS sequence"/>
</dbReference>
<proteinExistence type="predicted"/>
<sequence length="122" mass="13941">MRRTYSVILLFSFLVGVVQPILPMIEYQFYEGCISEFVAEQENGISVDKPDTNTSQDEYSTWDRSAHDLPLLNNSFYPVGIHMGLTPELNTFPNINRIHIFLVQHHLHSAFGPDPPPPRVVD</sequence>
<name>A0A5D3YP74_9BACT</name>
<reference evidence="1 2" key="1">
    <citation type="submission" date="2019-07" db="EMBL/GenBank/DDBJ databases">
        <title>Genomic Encyclopedia of Archaeal and Bacterial Type Strains, Phase II (KMG-II): from individual species to whole genera.</title>
        <authorList>
            <person name="Goeker M."/>
        </authorList>
    </citation>
    <scope>NUCLEOTIDE SEQUENCE [LARGE SCALE GENOMIC DNA]</scope>
    <source>
        <strain evidence="1 2">DSM 21935</strain>
    </source>
</reference>
<evidence type="ECO:0000313" key="2">
    <source>
        <dbReference type="Proteomes" id="UP000324595"/>
    </source>
</evidence>
<dbReference type="AlphaFoldDB" id="A0A5D3YP74"/>